<proteinExistence type="predicted"/>
<dbReference type="Proteomes" id="UP001275057">
    <property type="component" value="Unassembled WGS sequence"/>
</dbReference>
<evidence type="ECO:0000313" key="2">
    <source>
        <dbReference type="Proteomes" id="UP001275057"/>
    </source>
</evidence>
<accession>A0ABD5IN81</accession>
<dbReference type="EMBL" id="JAXABG010000021">
    <property type="protein sequence ID" value="MDX7085233.1"/>
    <property type="molecule type" value="Genomic_DNA"/>
</dbReference>
<protein>
    <submittedName>
        <fullName evidence="1">Uncharacterized protein</fullName>
    </submittedName>
</protein>
<reference evidence="1 2" key="1">
    <citation type="submission" date="2023-11" db="EMBL/GenBank/DDBJ databases">
        <title>Detection of rare carbapenemases in Enterobacterales - comparison of two colorimetric and two CIM-based carbapenemase assays.</title>
        <authorList>
            <person name="Schaffarczyk L."/>
            <person name="Noster J."/>
            <person name="Stelzer Y."/>
            <person name="Sattler J."/>
            <person name="Gatermann S."/>
            <person name="Hamprecht A."/>
        </authorList>
    </citation>
    <scope>NUCLEOTIDE SEQUENCE [LARGE SCALE GENOMIC DNA]</scope>
    <source>
        <strain evidence="1 2">CIM-Carb-136</strain>
    </source>
</reference>
<dbReference type="RefSeq" id="WP_319857772.1">
    <property type="nucleotide sequence ID" value="NZ_JAXABG010000021.1"/>
</dbReference>
<comment type="caution">
    <text evidence="1">The sequence shown here is derived from an EMBL/GenBank/DDBJ whole genome shotgun (WGS) entry which is preliminary data.</text>
</comment>
<organism evidence="1 2">
    <name type="scientific">Serratia marcescens</name>
    <dbReference type="NCBI Taxonomy" id="615"/>
    <lineage>
        <taxon>Bacteria</taxon>
        <taxon>Pseudomonadati</taxon>
        <taxon>Pseudomonadota</taxon>
        <taxon>Gammaproteobacteria</taxon>
        <taxon>Enterobacterales</taxon>
        <taxon>Yersiniaceae</taxon>
        <taxon>Serratia</taxon>
    </lineage>
</organism>
<name>A0ABD5IN81_SERMA</name>
<evidence type="ECO:0000313" key="1">
    <source>
        <dbReference type="EMBL" id="MDX7085233.1"/>
    </source>
</evidence>
<dbReference type="AlphaFoldDB" id="A0ABD5IN81"/>
<sequence>MEIFDLEHVYDEQISPLMQQIIAICQEHNMPMIASFAFENCEERNLGCCTTILNSFDNRGVDEFDQALRIIRNEPKVSGFAITITSGEAK</sequence>
<gene>
    <name evidence="1" type="ORF">SJ435_22860</name>
</gene>